<evidence type="ECO:0008006" key="4">
    <source>
        <dbReference type="Google" id="ProtNLM"/>
    </source>
</evidence>
<organism evidence="2 3">
    <name type="scientific">Iodidimonas gelatinilytica</name>
    <dbReference type="NCBI Taxonomy" id="1236966"/>
    <lineage>
        <taxon>Bacteria</taxon>
        <taxon>Pseudomonadati</taxon>
        <taxon>Pseudomonadota</taxon>
        <taxon>Alphaproteobacteria</taxon>
        <taxon>Iodidimonadales</taxon>
        <taxon>Iodidimonadaceae</taxon>
        <taxon>Iodidimonas</taxon>
    </lineage>
</organism>
<dbReference type="InterPro" id="IPR000600">
    <property type="entry name" value="ROK"/>
</dbReference>
<dbReference type="InterPro" id="IPR043129">
    <property type="entry name" value="ATPase_NBD"/>
</dbReference>
<accession>A0A5A7MZH6</accession>
<dbReference type="AlphaFoldDB" id="A0A5A7MZH6"/>
<dbReference type="EMBL" id="BKCM01000006">
    <property type="protein sequence ID" value="GER00804.1"/>
    <property type="molecule type" value="Genomic_DNA"/>
</dbReference>
<comment type="caution">
    <text evidence="2">The sequence shown here is derived from an EMBL/GenBank/DDBJ whole genome shotgun (WGS) entry which is preliminary data.</text>
</comment>
<feature type="transmembrane region" description="Helical" evidence="1">
    <location>
        <begin position="6"/>
        <end position="25"/>
    </location>
</feature>
<dbReference type="Pfam" id="PF00480">
    <property type="entry name" value="ROK"/>
    <property type="match status" value="1"/>
</dbReference>
<name>A0A5A7MZH6_9PROT</name>
<keyword evidence="1" id="KW-0812">Transmembrane</keyword>
<keyword evidence="1" id="KW-1133">Transmembrane helix</keyword>
<dbReference type="SUPFAM" id="SSF53067">
    <property type="entry name" value="Actin-like ATPase domain"/>
    <property type="match status" value="1"/>
</dbReference>
<dbReference type="Proteomes" id="UP000325187">
    <property type="component" value="Unassembled WGS sequence"/>
</dbReference>
<keyword evidence="1" id="KW-0472">Membrane</keyword>
<evidence type="ECO:0000313" key="2">
    <source>
        <dbReference type="EMBL" id="GER00804.1"/>
    </source>
</evidence>
<dbReference type="Gene3D" id="3.30.420.40">
    <property type="match status" value="1"/>
</dbReference>
<keyword evidence="3" id="KW-1185">Reference proteome</keyword>
<proteinExistence type="predicted"/>
<reference evidence="2 3" key="1">
    <citation type="submission" date="2019-09" db="EMBL/GenBank/DDBJ databases">
        <title>NBRP : Genome information of microbial organism related human and environment.</title>
        <authorList>
            <person name="Hattori M."/>
            <person name="Oshima K."/>
            <person name="Inaba H."/>
            <person name="Suda W."/>
            <person name="Sakamoto M."/>
            <person name="Iino T."/>
            <person name="Kitahara M."/>
            <person name="Oshida Y."/>
            <person name="Iida T."/>
            <person name="Kudo T."/>
            <person name="Itoh T."/>
            <person name="Ohkuma M."/>
        </authorList>
    </citation>
    <scope>NUCLEOTIDE SEQUENCE [LARGE SCALE GENOMIC DNA]</scope>
    <source>
        <strain evidence="2 3">Mie-1</strain>
    </source>
</reference>
<evidence type="ECO:0000256" key="1">
    <source>
        <dbReference type="SAM" id="Phobius"/>
    </source>
</evidence>
<protein>
    <recommendedName>
        <fullName evidence="4">ROK family protein</fullName>
    </recommendedName>
</protein>
<sequence length="110" mass="11607">MGDGAQYLSVLAANLILMLSTRRILFGGGVMARNSLFAALRAQTKERLKGYLTVSPFDGDLTDVIMPPGLGKRAGPLGALALAMDKSVISNTIENTDHPSITNFNALDAS</sequence>
<gene>
    <name evidence="2" type="ORF">JCM17845_14270</name>
</gene>
<evidence type="ECO:0000313" key="3">
    <source>
        <dbReference type="Proteomes" id="UP000325187"/>
    </source>
</evidence>